<dbReference type="Pfam" id="PF16861">
    <property type="entry name" value="Carbam_trans_C"/>
    <property type="match status" value="1"/>
</dbReference>
<dbReference type="PANTHER" id="PTHR34847">
    <property type="entry name" value="NODULATION PROTEIN U"/>
    <property type="match status" value="1"/>
</dbReference>
<dbReference type="InterPro" id="IPR043129">
    <property type="entry name" value="ATPase_NBD"/>
</dbReference>
<sequence length="585" mass="66823">MNIMYILAFKEGYDPAACLLKDGEIIAAAEEERFIRQKHAPAVFPAQSIKFCLDFAGLKEEDVDYVVFARLKPARAFLKVLWYYLTHFPNQAIKWRYFISHLKVQIVGTFQELTGQANYQKIHKFFPNLPKKIYSFGHHLSHAASAYYYSKFDESLIITMDGKGEADSMIIAEAKGNQIKILERRDIFFSLGLFYASITKYLGFKPDDGEYKVMGLAPYGRPAYSFDDILKPDSKNGYKINPNFIMSPFSIKALEKRFGRSRKKEGELTSHYKNLAASAQKALEDSALSLVKYALQKTKSRNLCLAGGVALNVKMNKKIWESGLIDDIFIQPAAGDNGLVLGAAALLFEKISGQRVKPLKDLYFGPEYHNQEIKETLDEYKLKYHFLEPPIEKTVDLLVRGKVVGWFQGRMEFGPRALGNRSILAHPGLKEMKKIVNQKIKFREWFRPFCPSILEEFARQYFKKNISSPYMIMSFAAKDKEIEKKIPAVVHIDGTIRPQAVSKESNLLYYKLIEHFYEKTGLPLLLNTSMNVRGEPIVCSPKDLVRFFLRTNIDAAVAGNYLIIKEEQDKSLSIPLSEKTLATDY</sequence>
<dbReference type="Pfam" id="PF02543">
    <property type="entry name" value="Carbam_trans_N"/>
    <property type="match status" value="1"/>
</dbReference>
<name>A0A1G2FGB2_9BACT</name>
<feature type="domain" description="Carbamoyltransferase C-terminal" evidence="3">
    <location>
        <begin position="396"/>
        <end position="565"/>
    </location>
</feature>
<gene>
    <name evidence="4" type="ORF">A3J64_01080</name>
</gene>
<dbReference type="STRING" id="1801997.A3J64_01080"/>
<organism evidence="4 5">
    <name type="scientific">Candidatus Portnoybacteria bacterium RIFCSPHIGHO2_12_FULL_38_9</name>
    <dbReference type="NCBI Taxonomy" id="1801997"/>
    <lineage>
        <taxon>Bacteria</taxon>
        <taxon>Candidatus Portnoyibacteriota</taxon>
    </lineage>
</organism>
<dbReference type="AlphaFoldDB" id="A0A1G2FGB2"/>
<dbReference type="InterPro" id="IPR051338">
    <property type="entry name" value="NodU/CmcH_Carbamoyltrnsfr"/>
</dbReference>
<evidence type="ECO:0000313" key="4">
    <source>
        <dbReference type="EMBL" id="OGZ37089.1"/>
    </source>
</evidence>
<evidence type="ECO:0000259" key="3">
    <source>
        <dbReference type="Pfam" id="PF16861"/>
    </source>
</evidence>
<evidence type="ECO:0008006" key="6">
    <source>
        <dbReference type="Google" id="ProtNLM"/>
    </source>
</evidence>
<dbReference type="EMBL" id="MHNB01000015">
    <property type="protein sequence ID" value="OGZ37089.1"/>
    <property type="molecule type" value="Genomic_DNA"/>
</dbReference>
<dbReference type="InterPro" id="IPR031730">
    <property type="entry name" value="Carbam_trans_C"/>
</dbReference>
<proteinExistence type="inferred from homology"/>
<evidence type="ECO:0000313" key="5">
    <source>
        <dbReference type="Proteomes" id="UP000177061"/>
    </source>
</evidence>
<dbReference type="InterPro" id="IPR038152">
    <property type="entry name" value="Carbam_trans_C_sf"/>
</dbReference>
<feature type="domain" description="Carbamoyltransferase" evidence="2">
    <location>
        <begin position="13"/>
        <end position="344"/>
    </location>
</feature>
<dbReference type="Gene3D" id="3.90.870.20">
    <property type="entry name" value="Carbamoyltransferase, C-terminal domain"/>
    <property type="match status" value="1"/>
</dbReference>
<dbReference type="SUPFAM" id="SSF53067">
    <property type="entry name" value="Actin-like ATPase domain"/>
    <property type="match status" value="1"/>
</dbReference>
<reference evidence="4 5" key="1">
    <citation type="journal article" date="2016" name="Nat. Commun.">
        <title>Thousands of microbial genomes shed light on interconnected biogeochemical processes in an aquifer system.</title>
        <authorList>
            <person name="Anantharaman K."/>
            <person name="Brown C.T."/>
            <person name="Hug L.A."/>
            <person name="Sharon I."/>
            <person name="Castelle C.J."/>
            <person name="Probst A.J."/>
            <person name="Thomas B.C."/>
            <person name="Singh A."/>
            <person name="Wilkins M.J."/>
            <person name="Karaoz U."/>
            <person name="Brodie E.L."/>
            <person name="Williams K.H."/>
            <person name="Hubbard S.S."/>
            <person name="Banfield J.F."/>
        </authorList>
    </citation>
    <scope>NUCLEOTIDE SEQUENCE [LARGE SCALE GENOMIC DNA]</scope>
</reference>
<protein>
    <recommendedName>
        <fullName evidence="6">Carbamoyltransferase</fullName>
    </recommendedName>
</protein>
<evidence type="ECO:0000259" key="2">
    <source>
        <dbReference type="Pfam" id="PF02543"/>
    </source>
</evidence>
<dbReference type="Gene3D" id="3.30.420.40">
    <property type="match status" value="2"/>
</dbReference>
<evidence type="ECO:0000256" key="1">
    <source>
        <dbReference type="ARBA" id="ARBA00006129"/>
    </source>
</evidence>
<dbReference type="PANTHER" id="PTHR34847:SF1">
    <property type="entry name" value="NODULATION PROTEIN U"/>
    <property type="match status" value="1"/>
</dbReference>
<comment type="similarity">
    <text evidence="1">Belongs to the NodU/CmcH family.</text>
</comment>
<dbReference type="GO" id="GO:0003824">
    <property type="term" value="F:catalytic activity"/>
    <property type="evidence" value="ECO:0007669"/>
    <property type="project" value="InterPro"/>
</dbReference>
<dbReference type="InterPro" id="IPR003696">
    <property type="entry name" value="Carbtransf_dom"/>
</dbReference>
<comment type="caution">
    <text evidence="4">The sequence shown here is derived from an EMBL/GenBank/DDBJ whole genome shotgun (WGS) entry which is preliminary data.</text>
</comment>
<dbReference type="CDD" id="cd24098">
    <property type="entry name" value="ASKHA_NBD_TobZ_N"/>
    <property type="match status" value="1"/>
</dbReference>
<dbReference type="Proteomes" id="UP000177061">
    <property type="component" value="Unassembled WGS sequence"/>
</dbReference>
<accession>A0A1G2FGB2</accession>